<protein>
    <submittedName>
        <fullName evidence="1">Uncharacterized protein</fullName>
    </submittedName>
</protein>
<dbReference type="EMBL" id="GGEC01079776">
    <property type="protein sequence ID" value="MBX60260.1"/>
    <property type="molecule type" value="Transcribed_RNA"/>
</dbReference>
<name>A0A2P2PZU3_RHIMU</name>
<evidence type="ECO:0000313" key="1">
    <source>
        <dbReference type="EMBL" id="MBX60260.1"/>
    </source>
</evidence>
<organism evidence="1">
    <name type="scientific">Rhizophora mucronata</name>
    <name type="common">Asiatic mangrove</name>
    <dbReference type="NCBI Taxonomy" id="61149"/>
    <lineage>
        <taxon>Eukaryota</taxon>
        <taxon>Viridiplantae</taxon>
        <taxon>Streptophyta</taxon>
        <taxon>Embryophyta</taxon>
        <taxon>Tracheophyta</taxon>
        <taxon>Spermatophyta</taxon>
        <taxon>Magnoliopsida</taxon>
        <taxon>eudicotyledons</taxon>
        <taxon>Gunneridae</taxon>
        <taxon>Pentapetalae</taxon>
        <taxon>rosids</taxon>
        <taxon>fabids</taxon>
        <taxon>Malpighiales</taxon>
        <taxon>Rhizophoraceae</taxon>
        <taxon>Rhizophora</taxon>
    </lineage>
</organism>
<dbReference type="AlphaFoldDB" id="A0A2P2PZU3"/>
<reference evidence="1" key="1">
    <citation type="submission" date="2018-02" db="EMBL/GenBank/DDBJ databases">
        <title>Rhizophora mucronata_Transcriptome.</title>
        <authorList>
            <person name="Meera S.P."/>
            <person name="Sreeshan A."/>
            <person name="Augustine A."/>
        </authorList>
    </citation>
    <scope>NUCLEOTIDE SEQUENCE</scope>
    <source>
        <tissue evidence="1">Leaf</tissue>
    </source>
</reference>
<sequence>MPPGKPRRKTRNLLFSGWYFEFQHHQEVEQDSTFEHKMGRLKAN</sequence>
<proteinExistence type="predicted"/>
<accession>A0A2P2PZU3</accession>